<dbReference type="GO" id="GO:0000978">
    <property type="term" value="F:RNA polymerase II cis-regulatory region sequence-specific DNA binding"/>
    <property type="evidence" value="ECO:0007669"/>
    <property type="project" value="TreeGrafter"/>
</dbReference>
<dbReference type="FunFam" id="3.30.160.60:FF:000624">
    <property type="entry name" value="zinc finger protein 697"/>
    <property type="match status" value="1"/>
</dbReference>
<name>A0A2A3ELE2_APICC</name>
<evidence type="ECO:0000256" key="1">
    <source>
        <dbReference type="ARBA" id="ARBA00004123"/>
    </source>
</evidence>
<dbReference type="SMART" id="SM00355">
    <property type="entry name" value="ZnF_C2H2"/>
    <property type="match status" value="3"/>
</dbReference>
<evidence type="ECO:0000256" key="6">
    <source>
        <dbReference type="ARBA" id="ARBA00023242"/>
    </source>
</evidence>
<evidence type="ECO:0000313" key="10">
    <source>
        <dbReference type="Proteomes" id="UP000242457"/>
    </source>
</evidence>
<dbReference type="InterPro" id="IPR013087">
    <property type="entry name" value="Znf_C2H2_type"/>
</dbReference>
<proteinExistence type="predicted"/>
<dbReference type="GO" id="GO:0005634">
    <property type="term" value="C:nucleus"/>
    <property type="evidence" value="ECO:0007669"/>
    <property type="project" value="UniProtKB-SubCell"/>
</dbReference>
<dbReference type="STRING" id="94128.A0A2A3ELE2"/>
<evidence type="ECO:0000256" key="7">
    <source>
        <dbReference type="PROSITE-ProRule" id="PRU00042"/>
    </source>
</evidence>
<dbReference type="AlphaFoldDB" id="A0A2A3ELE2"/>
<dbReference type="InterPro" id="IPR036236">
    <property type="entry name" value="Znf_C2H2_sf"/>
</dbReference>
<keyword evidence="2" id="KW-0479">Metal-binding</keyword>
<dbReference type="Pfam" id="PF00096">
    <property type="entry name" value="zf-C2H2"/>
    <property type="match status" value="3"/>
</dbReference>
<accession>A0A2A3ELE2</accession>
<keyword evidence="3" id="KW-0677">Repeat</keyword>
<keyword evidence="4 7" id="KW-0863">Zinc-finger</keyword>
<dbReference type="OrthoDB" id="4748970at2759"/>
<dbReference type="SUPFAM" id="SSF57667">
    <property type="entry name" value="beta-beta-alpha zinc fingers"/>
    <property type="match status" value="2"/>
</dbReference>
<dbReference type="PROSITE" id="PS00028">
    <property type="entry name" value="ZINC_FINGER_C2H2_1"/>
    <property type="match status" value="3"/>
</dbReference>
<feature type="domain" description="C2H2-type" evidence="8">
    <location>
        <begin position="279"/>
        <end position="301"/>
    </location>
</feature>
<dbReference type="EMBL" id="KZ288219">
    <property type="protein sequence ID" value="PBC32314.1"/>
    <property type="molecule type" value="Genomic_DNA"/>
</dbReference>
<dbReference type="FunFam" id="3.30.160.60:FF:000018">
    <property type="entry name" value="Krueppel-like factor 15"/>
    <property type="match status" value="1"/>
</dbReference>
<comment type="subcellular location">
    <subcellularLocation>
        <location evidence="1">Nucleus</location>
    </subcellularLocation>
</comment>
<organism evidence="9 10">
    <name type="scientific">Apis cerana cerana</name>
    <name type="common">Oriental honeybee</name>
    <dbReference type="NCBI Taxonomy" id="94128"/>
    <lineage>
        <taxon>Eukaryota</taxon>
        <taxon>Metazoa</taxon>
        <taxon>Ecdysozoa</taxon>
        <taxon>Arthropoda</taxon>
        <taxon>Hexapoda</taxon>
        <taxon>Insecta</taxon>
        <taxon>Pterygota</taxon>
        <taxon>Neoptera</taxon>
        <taxon>Endopterygota</taxon>
        <taxon>Hymenoptera</taxon>
        <taxon>Apocrita</taxon>
        <taxon>Aculeata</taxon>
        <taxon>Apoidea</taxon>
        <taxon>Anthophila</taxon>
        <taxon>Apidae</taxon>
        <taxon>Apis</taxon>
    </lineage>
</organism>
<dbReference type="PROSITE" id="PS50157">
    <property type="entry name" value="ZINC_FINGER_C2H2_2"/>
    <property type="match status" value="3"/>
</dbReference>
<feature type="domain" description="C2H2-type" evidence="8">
    <location>
        <begin position="219"/>
        <end position="248"/>
    </location>
</feature>
<dbReference type="Gene3D" id="3.30.160.60">
    <property type="entry name" value="Classic Zinc Finger"/>
    <property type="match status" value="3"/>
</dbReference>
<evidence type="ECO:0000256" key="3">
    <source>
        <dbReference type="ARBA" id="ARBA00022737"/>
    </source>
</evidence>
<evidence type="ECO:0000256" key="2">
    <source>
        <dbReference type="ARBA" id="ARBA00022723"/>
    </source>
</evidence>
<dbReference type="Proteomes" id="UP000242457">
    <property type="component" value="Unassembled WGS sequence"/>
</dbReference>
<dbReference type="GO" id="GO:0008270">
    <property type="term" value="F:zinc ion binding"/>
    <property type="evidence" value="ECO:0007669"/>
    <property type="project" value="UniProtKB-KW"/>
</dbReference>
<evidence type="ECO:0000313" key="9">
    <source>
        <dbReference type="EMBL" id="PBC32314.1"/>
    </source>
</evidence>
<dbReference type="PANTHER" id="PTHR23235">
    <property type="entry name" value="KRUEPPEL-LIKE TRANSCRIPTION FACTOR"/>
    <property type="match status" value="1"/>
</dbReference>
<protein>
    <submittedName>
        <fullName evidence="9">Krueppel factor</fullName>
    </submittedName>
</protein>
<keyword evidence="6" id="KW-0539">Nucleus</keyword>
<feature type="domain" description="C2H2-type" evidence="8">
    <location>
        <begin position="249"/>
        <end position="278"/>
    </location>
</feature>
<dbReference type="PANTHER" id="PTHR23235:SF120">
    <property type="entry name" value="KRUPPEL-LIKE FACTOR 15"/>
    <property type="match status" value="1"/>
</dbReference>
<keyword evidence="10" id="KW-1185">Reference proteome</keyword>
<gene>
    <name evidence="9" type="ORF">APICC_08957</name>
</gene>
<evidence type="ECO:0000256" key="4">
    <source>
        <dbReference type="ARBA" id="ARBA00022771"/>
    </source>
</evidence>
<reference evidence="9 10" key="1">
    <citation type="submission" date="2014-07" db="EMBL/GenBank/DDBJ databases">
        <title>Genomic and transcriptomic analysis on Apis cerana provide comprehensive insights into honey bee biology.</title>
        <authorList>
            <person name="Diao Q."/>
            <person name="Sun L."/>
            <person name="Zheng H."/>
            <person name="Zheng H."/>
            <person name="Xu S."/>
            <person name="Wang S."/>
            <person name="Zeng Z."/>
            <person name="Hu F."/>
            <person name="Su S."/>
            <person name="Wu J."/>
        </authorList>
    </citation>
    <scope>NUCLEOTIDE SEQUENCE [LARGE SCALE GENOMIC DNA]</scope>
    <source>
        <tissue evidence="9">Pupae without intestine</tissue>
    </source>
</reference>
<keyword evidence="5" id="KW-0862">Zinc</keyword>
<sequence>MIEEAAMFDMTDELLFSALGLSMDTGVERQLLSSNPVTYALECEGSSSCRTTPHSDDSEIGDPHAASIGNPIGCYTDLSWPAKGQSSWNEWSDNNSTSLSGNGCLSELSELSELDSELEWCLDKGWNSGLPERTPLCTAGCEGFLHLPLPGPQQQTFQQGEEPLWVLGIDLRALDDTLETRDYNNNRVEGDISSAAAAALATHDYTNRSLASAAEDRCFPCTYQGCVKVYAKASHLKAHLRRHTGEKPFACTWSGCGWRFSRSDELARHRRSHSGVKPYPCEMCSKRFARSDHLAKHRKVHRKNAYSLFHGGRGLRGGKMNSILPAEI</sequence>
<evidence type="ECO:0000256" key="5">
    <source>
        <dbReference type="ARBA" id="ARBA00022833"/>
    </source>
</evidence>
<dbReference type="FunFam" id="3.30.160.60:FF:000125">
    <property type="entry name" value="Putative zinc finger protein 143"/>
    <property type="match status" value="1"/>
</dbReference>
<dbReference type="GO" id="GO:0000981">
    <property type="term" value="F:DNA-binding transcription factor activity, RNA polymerase II-specific"/>
    <property type="evidence" value="ECO:0007669"/>
    <property type="project" value="TreeGrafter"/>
</dbReference>
<evidence type="ECO:0000259" key="8">
    <source>
        <dbReference type="PROSITE" id="PS50157"/>
    </source>
</evidence>